<protein>
    <submittedName>
        <fullName evidence="1">Uncharacterized protein</fullName>
    </submittedName>
</protein>
<dbReference type="AlphaFoldDB" id="A0A8B0ST22"/>
<dbReference type="EMBL" id="MN956836">
    <property type="protein sequence ID" value="QTX14356.1"/>
    <property type="molecule type" value="Genomic_DNA"/>
</dbReference>
<sequence>MNFRFVMPMSHNILLCFFQKKSVFILVYTLVCDRPARNEYSFYTSG</sequence>
<evidence type="ECO:0000313" key="1">
    <source>
        <dbReference type="EMBL" id="QTX14356.1"/>
    </source>
</evidence>
<name>A0A8B0ST22_KLEPN</name>
<proteinExistence type="predicted"/>
<organism evidence="1">
    <name type="scientific">Klebsiella pneumoniae</name>
    <dbReference type="NCBI Taxonomy" id="573"/>
    <lineage>
        <taxon>Bacteria</taxon>
        <taxon>Pseudomonadati</taxon>
        <taxon>Pseudomonadota</taxon>
        <taxon>Gammaproteobacteria</taxon>
        <taxon>Enterobacterales</taxon>
        <taxon>Enterobacteriaceae</taxon>
        <taxon>Klebsiella/Raoultella group</taxon>
        <taxon>Klebsiella</taxon>
        <taxon>Klebsiella pneumoniae complex</taxon>
    </lineage>
</organism>
<accession>A0A8B0ST22</accession>
<reference evidence="1" key="1">
    <citation type="submission" date="2020-01" db="EMBL/GenBank/DDBJ databases">
        <authorList>
            <person name="Qin S."/>
        </authorList>
    </citation>
    <scope>NUCLEOTIDE SEQUENCE</scope>
    <source>
        <strain evidence="1">CVir17-16-YZ6g</strain>
        <plasmid evidence="1">p17-15-vir-like</plasmid>
    </source>
</reference>
<keyword evidence="1" id="KW-0614">Plasmid</keyword>
<geneLocation type="plasmid" evidence="1">
    <name>p17-15-vir-like</name>
</geneLocation>